<dbReference type="EMBL" id="GGEC01017693">
    <property type="protein sequence ID" value="MBW98176.1"/>
    <property type="molecule type" value="Transcribed_RNA"/>
</dbReference>
<evidence type="ECO:0000313" key="1">
    <source>
        <dbReference type="EMBL" id="MBW98176.1"/>
    </source>
</evidence>
<accession>A0A2P2JXJ2</accession>
<name>A0A2P2JXJ2_RHIMU</name>
<proteinExistence type="predicted"/>
<dbReference type="AlphaFoldDB" id="A0A2P2JXJ2"/>
<reference evidence="1" key="1">
    <citation type="submission" date="2018-02" db="EMBL/GenBank/DDBJ databases">
        <title>Rhizophora mucronata_Transcriptome.</title>
        <authorList>
            <person name="Meera S.P."/>
            <person name="Sreeshan A."/>
            <person name="Augustine A."/>
        </authorList>
    </citation>
    <scope>NUCLEOTIDE SEQUENCE</scope>
    <source>
        <tissue evidence="1">Leaf</tissue>
    </source>
</reference>
<protein>
    <submittedName>
        <fullName evidence="1">GDSL esterase/lipase At1g54790 isoform X3</fullName>
    </submittedName>
</protein>
<organism evidence="1">
    <name type="scientific">Rhizophora mucronata</name>
    <name type="common">Asiatic mangrove</name>
    <dbReference type="NCBI Taxonomy" id="61149"/>
    <lineage>
        <taxon>Eukaryota</taxon>
        <taxon>Viridiplantae</taxon>
        <taxon>Streptophyta</taxon>
        <taxon>Embryophyta</taxon>
        <taxon>Tracheophyta</taxon>
        <taxon>Spermatophyta</taxon>
        <taxon>Magnoliopsida</taxon>
        <taxon>eudicotyledons</taxon>
        <taxon>Gunneridae</taxon>
        <taxon>Pentapetalae</taxon>
        <taxon>rosids</taxon>
        <taxon>fabids</taxon>
        <taxon>Malpighiales</taxon>
        <taxon>Rhizophoraceae</taxon>
        <taxon>Rhizophora</taxon>
    </lineage>
</organism>
<sequence length="87" mass="9966">MSWNRMRQQDHSGLYRTCIALYQNNPLLGGTGQVFHLQQFEKPLKSSYSSTASFLPLHFPIKHVLPYFSKKVINSLSSILSLVYTFG</sequence>